<evidence type="ECO:0000313" key="3">
    <source>
        <dbReference type="EMBL" id="MDX8487061.1"/>
    </source>
</evidence>
<dbReference type="EMBL" id="JAVIIV010000011">
    <property type="protein sequence ID" value="MDX8487061.1"/>
    <property type="molecule type" value="Genomic_DNA"/>
</dbReference>
<evidence type="ECO:0000313" key="4">
    <source>
        <dbReference type="Proteomes" id="UP001280156"/>
    </source>
</evidence>
<dbReference type="Proteomes" id="UP001280156">
    <property type="component" value="Unassembled WGS sequence"/>
</dbReference>
<evidence type="ECO:0000259" key="2">
    <source>
        <dbReference type="Pfam" id="PF00024"/>
    </source>
</evidence>
<comment type="caution">
    <text evidence="3">The sequence shown here is derived from an EMBL/GenBank/DDBJ whole genome shotgun (WGS) entry which is preliminary data.</text>
</comment>
<protein>
    <recommendedName>
        <fullName evidence="2">Apple domain-containing protein</fullName>
    </recommendedName>
</protein>
<name>A0ABU4YJC1_9HYPH</name>
<feature type="region of interest" description="Disordered" evidence="1">
    <location>
        <begin position="93"/>
        <end position="142"/>
    </location>
</feature>
<proteinExistence type="predicted"/>
<keyword evidence="4" id="KW-1185">Reference proteome</keyword>
<dbReference type="RefSeq" id="WP_320292992.1">
    <property type="nucleotide sequence ID" value="NZ_JAVIIU010000001.1"/>
</dbReference>
<dbReference type="Pfam" id="PF00024">
    <property type="entry name" value="PAN_1"/>
    <property type="match status" value="1"/>
</dbReference>
<evidence type="ECO:0000256" key="1">
    <source>
        <dbReference type="SAM" id="MobiDB-lite"/>
    </source>
</evidence>
<gene>
    <name evidence="3" type="ORF">RFM52_17785</name>
</gene>
<dbReference type="InterPro" id="IPR003609">
    <property type="entry name" value="Pan_app"/>
</dbReference>
<sequence>MFDYTARRLALQLAIGTLSLLASGVQRTNGQSMGELFSYPESELSGKVSVQASVPLEQCRSLCSSRSGCLGFDFSSSNGASVCKFFEKVDSAHNSPEHTAGTRTLVAGYPPPSNPPLQPLPPLSQTNPSAPEASDVSGRKVSYQEIPGDRRPIGWVYINVCSGAPVNASALRKSVNDFVFEALRLIPGRIERFDRSKAPQCTGMPKAIGYVSANAEKWRVVAALKEMEPLLRSLGIGALADGKLSTRDADDYRIEIWLSHQ</sequence>
<reference evidence="3 4" key="1">
    <citation type="submission" date="2023-08" db="EMBL/GenBank/DDBJ databases">
        <title>Implementing the SeqCode for naming new Mesorhizobium species isolated from Vachellia karroo root nodules.</title>
        <authorList>
            <person name="Van Lill M."/>
        </authorList>
    </citation>
    <scope>NUCLEOTIDE SEQUENCE [LARGE SCALE GENOMIC DNA]</scope>
    <source>
        <strain evidence="3 4">VK2B</strain>
    </source>
</reference>
<organism evidence="3 4">
    <name type="scientific">Mesorhizobium humile</name>
    <dbReference type="NCBI Taxonomy" id="3072313"/>
    <lineage>
        <taxon>Bacteria</taxon>
        <taxon>Pseudomonadati</taxon>
        <taxon>Pseudomonadota</taxon>
        <taxon>Alphaproteobacteria</taxon>
        <taxon>Hyphomicrobiales</taxon>
        <taxon>Phyllobacteriaceae</taxon>
        <taxon>Mesorhizobium</taxon>
    </lineage>
</organism>
<accession>A0ABU4YJC1</accession>
<feature type="compositionally biased region" description="Pro residues" evidence="1">
    <location>
        <begin position="109"/>
        <end position="122"/>
    </location>
</feature>
<feature type="domain" description="Apple" evidence="2">
    <location>
        <begin position="39"/>
        <end position="92"/>
    </location>
</feature>